<proteinExistence type="predicted"/>
<dbReference type="RefSeq" id="WP_343965973.1">
    <property type="nucleotide sequence ID" value="NZ_BAAAGK010000036.1"/>
</dbReference>
<feature type="domain" description="Metallo-beta-lactamase" evidence="2">
    <location>
        <begin position="21"/>
        <end position="209"/>
    </location>
</feature>
<dbReference type="PANTHER" id="PTHR43546">
    <property type="entry name" value="UPF0173 METAL-DEPENDENT HYDROLASE MJ1163-RELATED"/>
    <property type="match status" value="1"/>
</dbReference>
<dbReference type="InterPro" id="IPR036866">
    <property type="entry name" value="RibonucZ/Hydroxyglut_hydro"/>
</dbReference>
<keyword evidence="1" id="KW-0378">Hydrolase</keyword>
<dbReference type="InterPro" id="IPR001279">
    <property type="entry name" value="Metallo-B-lactamas"/>
</dbReference>
<comment type="caution">
    <text evidence="3">The sequence shown here is derived from an EMBL/GenBank/DDBJ whole genome shotgun (WGS) entry which is preliminary data.</text>
</comment>
<keyword evidence="4" id="KW-1185">Reference proteome</keyword>
<dbReference type="Gene3D" id="3.60.15.10">
    <property type="entry name" value="Ribonuclease Z/Hydroxyacylglutathione hydrolase-like"/>
    <property type="match status" value="1"/>
</dbReference>
<sequence length="255" mass="26714">MTTTITVIGGPTALLELGGLRILTDPTFDPPGDHPAGPLTLTKTTGPALSPADVGPVDLVLLSHDQHPDNLDGLGRQMMSAAPLTLSTPEAAARIGVTPLHPWQHHDVGRVRVTAVPALHGPPGCEPVVGQVTGFVLTGDGLPTVYISGDNASLEYVELIAGRFPVVDIALLFGGAVRTPMIDGRLTLNATEMMIAARLLKARQVVPLHVEGWTHFTEDRTDVHAAFSEAGLDHLLVSFTPGRPVSLGSARSGAR</sequence>
<organism evidence="3 4">
    <name type="scientific">Streptosporangium amethystogenes subsp. fukuiense</name>
    <dbReference type="NCBI Taxonomy" id="698418"/>
    <lineage>
        <taxon>Bacteria</taxon>
        <taxon>Bacillati</taxon>
        <taxon>Actinomycetota</taxon>
        <taxon>Actinomycetes</taxon>
        <taxon>Streptosporangiales</taxon>
        <taxon>Streptosporangiaceae</taxon>
        <taxon>Streptosporangium</taxon>
    </lineage>
</organism>
<dbReference type="PANTHER" id="PTHR43546:SF9">
    <property type="entry name" value="L-ASCORBATE-6-PHOSPHATE LACTONASE ULAG-RELATED"/>
    <property type="match status" value="1"/>
</dbReference>
<evidence type="ECO:0000313" key="3">
    <source>
        <dbReference type="EMBL" id="MFC7600633.1"/>
    </source>
</evidence>
<dbReference type="Pfam" id="PF12706">
    <property type="entry name" value="Lactamase_B_2"/>
    <property type="match status" value="1"/>
</dbReference>
<evidence type="ECO:0000256" key="1">
    <source>
        <dbReference type="ARBA" id="ARBA00022801"/>
    </source>
</evidence>
<name>A0ABW2SX05_9ACTN</name>
<evidence type="ECO:0000259" key="2">
    <source>
        <dbReference type="Pfam" id="PF12706"/>
    </source>
</evidence>
<evidence type="ECO:0000313" key="4">
    <source>
        <dbReference type="Proteomes" id="UP001596514"/>
    </source>
</evidence>
<dbReference type="InterPro" id="IPR050114">
    <property type="entry name" value="UPF0173_UPF0282_UlaG_hydrolase"/>
</dbReference>
<dbReference type="EMBL" id="JBHTEE010000001">
    <property type="protein sequence ID" value="MFC7600633.1"/>
    <property type="molecule type" value="Genomic_DNA"/>
</dbReference>
<reference evidence="4" key="1">
    <citation type="journal article" date="2019" name="Int. J. Syst. Evol. Microbiol.">
        <title>The Global Catalogue of Microorganisms (GCM) 10K type strain sequencing project: providing services to taxonomists for standard genome sequencing and annotation.</title>
        <authorList>
            <consortium name="The Broad Institute Genomics Platform"/>
            <consortium name="The Broad Institute Genome Sequencing Center for Infectious Disease"/>
            <person name="Wu L."/>
            <person name="Ma J."/>
        </authorList>
    </citation>
    <scope>NUCLEOTIDE SEQUENCE [LARGE SCALE GENOMIC DNA]</scope>
    <source>
        <strain evidence="4">JCM 10083</strain>
    </source>
</reference>
<protein>
    <submittedName>
        <fullName evidence="3">MBL fold metallo-hydrolase</fullName>
    </submittedName>
</protein>
<dbReference type="Proteomes" id="UP001596514">
    <property type="component" value="Unassembled WGS sequence"/>
</dbReference>
<gene>
    <name evidence="3" type="ORF">ACFQVD_11045</name>
</gene>
<accession>A0ABW2SX05</accession>
<dbReference type="SUPFAM" id="SSF56281">
    <property type="entry name" value="Metallo-hydrolase/oxidoreductase"/>
    <property type="match status" value="1"/>
</dbReference>